<protein>
    <recommendedName>
        <fullName evidence="4">DUF2992 domain-containing protein</fullName>
    </recommendedName>
</protein>
<feature type="region of interest" description="Disordered" evidence="1">
    <location>
        <begin position="82"/>
        <end position="138"/>
    </location>
</feature>
<reference evidence="2 3" key="1">
    <citation type="submission" date="2011-04" db="EMBL/GenBank/DDBJ databases">
        <title>The Genome Sequence of Clostridium citroniae WAL-19142.</title>
        <authorList>
            <consortium name="The Broad Institute Genome Sequencing Platform"/>
            <person name="Earl A."/>
            <person name="Ward D."/>
            <person name="Feldgarden M."/>
            <person name="Gevers D."/>
            <person name="Warren Y.A."/>
            <person name="Tyrrell K.L."/>
            <person name="Citron D.M."/>
            <person name="Goldstein E.J."/>
            <person name="Daigneault M."/>
            <person name="Allen-Vercoe E."/>
            <person name="Young S.K."/>
            <person name="Zeng Q."/>
            <person name="Gargeya S."/>
            <person name="Fitzgerald M."/>
            <person name="Haas B."/>
            <person name="Abouelleil A."/>
            <person name="Alvarado L."/>
            <person name="Arachchi H.M."/>
            <person name="Berlin A."/>
            <person name="Brown A."/>
            <person name="Chapman S.B."/>
            <person name="Chen Z."/>
            <person name="Dunbar C."/>
            <person name="Freedman E."/>
            <person name="Gearin G."/>
            <person name="Gellesch M."/>
            <person name="Goldberg J."/>
            <person name="Griggs A."/>
            <person name="Gujja S."/>
            <person name="Heilman E.R."/>
            <person name="Heiman D."/>
            <person name="Howarth C."/>
            <person name="Larson L."/>
            <person name="Lui A."/>
            <person name="MacDonald P.J."/>
            <person name="Mehta T."/>
            <person name="Montmayeur A."/>
            <person name="Murphy C."/>
            <person name="Neiman D."/>
            <person name="Pearson M."/>
            <person name="Priest M."/>
            <person name="Roberts A."/>
            <person name="Saif S."/>
            <person name="Shea T."/>
            <person name="Shenoy N."/>
            <person name="Sisk P."/>
            <person name="Stolte C."/>
            <person name="Sykes S."/>
            <person name="White J."/>
            <person name="Yandava C."/>
            <person name="Wortman J."/>
            <person name="Nusbaum C."/>
            <person name="Birren B."/>
        </authorList>
    </citation>
    <scope>NUCLEOTIDE SEQUENCE [LARGE SCALE GENOMIC DNA]</scope>
    <source>
        <strain evidence="2 3">WAL-19142</strain>
    </source>
</reference>
<evidence type="ECO:0000256" key="1">
    <source>
        <dbReference type="SAM" id="MobiDB-lite"/>
    </source>
</evidence>
<dbReference type="PIRSF" id="PIRSF021328">
    <property type="entry name" value="UCP021328"/>
    <property type="match status" value="1"/>
</dbReference>
<organism evidence="2 3">
    <name type="scientific">[Clostridium] citroniae WAL-19142</name>
    <dbReference type="NCBI Taxonomy" id="742734"/>
    <lineage>
        <taxon>Bacteria</taxon>
        <taxon>Bacillati</taxon>
        <taxon>Bacillota</taxon>
        <taxon>Clostridia</taxon>
        <taxon>Lachnospirales</taxon>
        <taxon>Lachnospiraceae</taxon>
        <taxon>Enterocloster</taxon>
    </lineage>
</organism>
<dbReference type="InterPro" id="IPR016787">
    <property type="entry name" value="UCP021328"/>
</dbReference>
<feature type="compositionally biased region" description="Basic and acidic residues" evidence="1">
    <location>
        <begin position="104"/>
        <end position="128"/>
    </location>
</feature>
<dbReference type="OrthoDB" id="4570726at2"/>
<dbReference type="PATRIC" id="fig|742734.4.peg.1296"/>
<evidence type="ECO:0000313" key="3">
    <source>
        <dbReference type="Proteomes" id="UP000037392"/>
    </source>
</evidence>
<dbReference type="RefSeq" id="WP_007862701.1">
    <property type="nucleotide sequence ID" value="NZ_KQ235876.1"/>
</dbReference>
<dbReference type="AlphaFoldDB" id="A0A0J9CC21"/>
<sequence>MDKVSVALRVFFEDPFWIGILERVSEGRMTVSKITFGPEPRDYEVQEFLMKNYYSLRFSPAVAAAVKENHVNPKRIQRQVRRELQDTGMGTKSQQALKLQQEQMKTDRRAVSREKKETEARRQFELKQQKKKEKHRGR</sequence>
<gene>
    <name evidence="2" type="ORF">HMPREF9470_01207</name>
</gene>
<feature type="compositionally biased region" description="Polar residues" evidence="1">
    <location>
        <begin position="88"/>
        <end position="103"/>
    </location>
</feature>
<comment type="caution">
    <text evidence="2">The sequence shown here is derived from an EMBL/GenBank/DDBJ whole genome shotgun (WGS) entry which is preliminary data.</text>
</comment>
<evidence type="ECO:0000313" key="2">
    <source>
        <dbReference type="EMBL" id="KMW22672.1"/>
    </source>
</evidence>
<dbReference type="GeneID" id="93164653"/>
<dbReference type="Pfam" id="PF11208">
    <property type="entry name" value="DUF2992"/>
    <property type="match status" value="1"/>
</dbReference>
<proteinExistence type="predicted"/>
<dbReference type="EMBL" id="ADLK01000008">
    <property type="protein sequence ID" value="KMW22672.1"/>
    <property type="molecule type" value="Genomic_DNA"/>
</dbReference>
<name>A0A0J9CC21_9FIRM</name>
<accession>A0A0J9CC21</accession>
<feature type="compositionally biased region" description="Basic residues" evidence="1">
    <location>
        <begin position="129"/>
        <end position="138"/>
    </location>
</feature>
<dbReference type="Proteomes" id="UP000037392">
    <property type="component" value="Unassembled WGS sequence"/>
</dbReference>
<evidence type="ECO:0008006" key="4">
    <source>
        <dbReference type="Google" id="ProtNLM"/>
    </source>
</evidence>